<dbReference type="Proteomes" id="UP000306236">
    <property type="component" value="Unassembled WGS sequence"/>
</dbReference>
<dbReference type="RefSeq" id="WP_136407642.1">
    <property type="nucleotide sequence ID" value="NZ_SSWX01000026.1"/>
</dbReference>
<evidence type="ECO:0000313" key="2">
    <source>
        <dbReference type="Proteomes" id="UP000306236"/>
    </source>
</evidence>
<gene>
    <name evidence="1" type="ORF">E8K88_15815</name>
</gene>
<comment type="caution">
    <text evidence="1">The sequence shown here is derived from an EMBL/GenBank/DDBJ whole genome shotgun (WGS) entry which is preliminary data.</text>
</comment>
<dbReference type="EMBL" id="SSWX01000026">
    <property type="protein sequence ID" value="THJ31222.1"/>
    <property type="molecule type" value="Genomic_DNA"/>
</dbReference>
<accession>A0A4V3YWF9</accession>
<keyword evidence="2" id="KW-1185">Reference proteome</keyword>
<sequence>MRRSFLVFKMGAHLKKCLLVIPIWTCVLAGDGIVKAVACLLAALLDAVSLLASAAKKQGISQKHWFGGSAVQFLKGFRLAVQRRSADPAQHREALGKGGTF</sequence>
<evidence type="ECO:0000313" key="1">
    <source>
        <dbReference type="EMBL" id="THJ31222.1"/>
    </source>
</evidence>
<reference evidence="1 2" key="1">
    <citation type="submission" date="2019-04" db="EMBL/GenBank/DDBJ databases">
        <title>Lampropedia sp YIM MLB12 draf genome.</title>
        <authorList>
            <person name="Wang Y.-X."/>
        </authorList>
    </citation>
    <scope>NUCLEOTIDE SEQUENCE [LARGE SCALE GENOMIC DNA]</scope>
    <source>
        <strain evidence="1 2">YIM MLB12</strain>
    </source>
</reference>
<proteinExistence type="predicted"/>
<organism evidence="1 2">
    <name type="scientific">Lampropedia aestuarii</name>
    <dbReference type="NCBI Taxonomy" id="2562762"/>
    <lineage>
        <taxon>Bacteria</taxon>
        <taxon>Pseudomonadati</taxon>
        <taxon>Pseudomonadota</taxon>
        <taxon>Betaproteobacteria</taxon>
        <taxon>Burkholderiales</taxon>
        <taxon>Comamonadaceae</taxon>
        <taxon>Lampropedia</taxon>
    </lineage>
</organism>
<protein>
    <submittedName>
        <fullName evidence="1">Uncharacterized protein</fullName>
    </submittedName>
</protein>
<dbReference type="AlphaFoldDB" id="A0A4V3YWF9"/>
<name>A0A4V3YWF9_9BURK</name>